<dbReference type="EMBL" id="CP007145">
    <property type="protein sequence ID" value="AHJ96427.1"/>
    <property type="molecule type" value="Genomic_DNA"/>
</dbReference>
<keyword evidence="1" id="KW-1133">Transmembrane helix</keyword>
<sequence length="124" mass="13585">MEVSKHRPVSPAEATPYLRWFTQLGLVLCSFGLLYLLWEWYTIGIIADQEKIADYQFETESMLGEGGSHYTSAAAYAAAALRTAVFVCLPLTAVFALAVRNGTRRFQLLAVAAVTVAGLINILL</sequence>
<feature type="transmembrane region" description="Helical" evidence="1">
    <location>
        <begin position="20"/>
        <end position="38"/>
    </location>
</feature>
<keyword evidence="1" id="KW-0812">Transmembrane</keyword>
<gene>
    <name evidence="2" type="ORF">Hsw_0832</name>
</gene>
<evidence type="ECO:0000313" key="3">
    <source>
        <dbReference type="Proteomes" id="UP000019423"/>
    </source>
</evidence>
<dbReference type="AlphaFoldDB" id="W8EXH0"/>
<evidence type="ECO:0000256" key="1">
    <source>
        <dbReference type="SAM" id="Phobius"/>
    </source>
</evidence>
<keyword evidence="3" id="KW-1185">Reference proteome</keyword>
<evidence type="ECO:0000313" key="2">
    <source>
        <dbReference type="EMBL" id="AHJ96427.1"/>
    </source>
</evidence>
<accession>W8EXH0</accession>
<dbReference type="HOGENOM" id="CLU_2000792_0_0_10"/>
<name>W8EXH0_9BACT</name>
<proteinExistence type="predicted"/>
<feature type="transmembrane region" description="Helical" evidence="1">
    <location>
        <begin position="106"/>
        <end position="123"/>
    </location>
</feature>
<protein>
    <submittedName>
        <fullName evidence="2">Uncharacterized protein</fullName>
    </submittedName>
</protein>
<reference evidence="2 3" key="1">
    <citation type="submission" date="2014-01" db="EMBL/GenBank/DDBJ databases">
        <title>Complete genome sequence of ionizing-radiation resistance bacterium Hymenobacter swuensis DY53.</title>
        <authorList>
            <person name="Jung J.-H."/>
            <person name="Jeong S.-W."/>
            <person name="Joe M.-H."/>
            <person name="Cho y.-j."/>
            <person name="Kim M.-K."/>
            <person name="Lim S.-Y."/>
        </authorList>
    </citation>
    <scope>NUCLEOTIDE SEQUENCE [LARGE SCALE GENOMIC DNA]</scope>
    <source>
        <strain evidence="2 3">DY53</strain>
    </source>
</reference>
<feature type="transmembrane region" description="Helical" evidence="1">
    <location>
        <begin position="73"/>
        <end position="99"/>
    </location>
</feature>
<dbReference type="Proteomes" id="UP000019423">
    <property type="component" value="Chromosome"/>
</dbReference>
<dbReference type="KEGG" id="hsw:Hsw_0832"/>
<organism evidence="2 3">
    <name type="scientific">Hymenobacter swuensis DY53</name>
    <dbReference type="NCBI Taxonomy" id="1227739"/>
    <lineage>
        <taxon>Bacteria</taxon>
        <taxon>Pseudomonadati</taxon>
        <taxon>Bacteroidota</taxon>
        <taxon>Cytophagia</taxon>
        <taxon>Cytophagales</taxon>
        <taxon>Hymenobacteraceae</taxon>
        <taxon>Hymenobacter</taxon>
    </lineage>
</organism>
<dbReference type="PATRIC" id="fig|1227739.3.peg.1083"/>
<keyword evidence="1" id="KW-0472">Membrane</keyword>